<dbReference type="InterPro" id="IPR036396">
    <property type="entry name" value="Cyt_P450_sf"/>
</dbReference>
<keyword evidence="2" id="KW-0812">Transmembrane</keyword>
<keyword evidence="3 8" id="KW-0479">Metal-binding</keyword>
<sequence>MASALFLWLSWLVLSLLSIYLLDLLAHSRRRLPPGPRPLPLIGSLHLLGDQPHRSLAGLAKTYGPLMSLRLGAVTTVVVSSPDVAREFLQKHDAVFATRSAPDAAGDHTRNSVPWLPPGPRWRELRKIMATELLATHRLDALHELRQEKVSELVDHVARLARDGAAVDVGRVAFTTSLNLLSRTIFSRDLTSLDDRGASKEFQQVVTDIMGAAGSPNLSDFFPALAAADLQGWRRRLAGLFERLHRVFDAEIEHRRRVAGEEHGKVKDDFLRVLLRLAARDDDTAGLDDDTLRSTSVIDNGIAQLKKPNVTWMAHGWWARLRTLISGIIAQFLPQYCNGGFVSLAFMACALSLLSVYLLDLLAQSRRRLPPGPHPLPLIGSLHLLGDQPHRSLAGLAKTYGPLMSLRLGAVTTVVVSSPDVAREFLQKHDAVFATRSAPDASGDHARNSVALLPNSPRWRELRKIMATELFSTSRLDALHELRQEKVVELVDHVARLAREGAAVDVGRVAFTTSLNLLSHTIFSRDLTSLDDHGASKEFQQVVTDIMGAAGSPNLSDFFPALAAADLQGWRRRLAGLFERLRRVFDAEIEHRRRVVGKEHGKVKDDFLRVLLRLAARDDDTAGLHDDALQSIFTDLFAAGSDTSSSTVEWAMAELLRNPLPMAKACDELQRVIGSTRRIEESDIGRLPYLQAVIKETFRLHPPVPFLLPRQATTTIQILGYTIPKGAKVFINVWAMGRDKDIWPEAEKFMPERFLERATDFKGADFELIPFGAGRRICPGLPLAVRMVHVVLASLLINFKWRLPVKLLQSKEKDRSDLAYVINAVKDLMGAAAATTATNLTILPSPRVRKSKCEEAHVMPTTAKLHTPATTKHGLTDYVASCDNEAHIQDNKWPPS</sequence>
<keyword evidence="7 8" id="KW-0408">Iron</keyword>
<name>Q33AR5_ORYSJ</name>
<dbReference type="PANTHER" id="PTHR47950">
    <property type="entry name" value="CYTOCHROME P450, FAMILY 76, SUBFAMILY C, POLYPEPTIDE 5-RELATED"/>
    <property type="match status" value="1"/>
</dbReference>
<evidence type="ECO:0000256" key="4">
    <source>
        <dbReference type="ARBA" id="ARBA00022821"/>
    </source>
</evidence>
<dbReference type="PROSITE" id="PS00086">
    <property type="entry name" value="CYTOCHROME_P450"/>
    <property type="match status" value="1"/>
</dbReference>
<dbReference type="EMBL" id="DP000086">
    <property type="protein sequence ID" value="ABB46860.1"/>
    <property type="molecule type" value="Genomic_DNA"/>
</dbReference>
<dbReference type="SUPFAM" id="SSF48264">
    <property type="entry name" value="Cytochrome P450"/>
    <property type="match status" value="2"/>
</dbReference>
<dbReference type="FunFam" id="1.10.630.10:FF:000139">
    <property type="entry name" value="7-ethoxycoumarin O-deethylase"/>
    <property type="match status" value="1"/>
</dbReference>
<keyword evidence="5" id="KW-1133">Transmembrane helix</keyword>
<protein>
    <submittedName>
        <fullName evidence="9">Cytochrome P450 family protein, expressed</fullName>
    </submittedName>
</protein>
<evidence type="ECO:0000256" key="2">
    <source>
        <dbReference type="ARBA" id="ARBA00022692"/>
    </source>
</evidence>
<proteinExistence type="inferred from homology"/>
<dbReference type="GO" id="GO:0020037">
    <property type="term" value="F:heme binding"/>
    <property type="evidence" value="ECO:0007669"/>
    <property type="project" value="InterPro"/>
</dbReference>
<organism evidence="9">
    <name type="scientific">Oryza sativa subsp. japonica</name>
    <name type="common">Rice</name>
    <dbReference type="NCBI Taxonomy" id="39947"/>
    <lineage>
        <taxon>Eukaryota</taxon>
        <taxon>Viridiplantae</taxon>
        <taxon>Streptophyta</taxon>
        <taxon>Embryophyta</taxon>
        <taxon>Tracheophyta</taxon>
        <taxon>Spermatophyta</taxon>
        <taxon>Magnoliopsida</taxon>
        <taxon>Liliopsida</taxon>
        <taxon>Poales</taxon>
        <taxon>Poaceae</taxon>
        <taxon>BOP clade</taxon>
        <taxon>Oryzoideae</taxon>
        <taxon>Oryzeae</taxon>
        <taxon>Oryzinae</taxon>
        <taxon>Oryza</taxon>
        <taxon>Oryza sativa</taxon>
    </lineage>
</organism>
<dbReference type="Pfam" id="PF00067">
    <property type="entry name" value="p450"/>
    <property type="match status" value="2"/>
</dbReference>
<comment type="cofactor">
    <cofactor evidence="8">
        <name>heme</name>
        <dbReference type="ChEBI" id="CHEBI:30413"/>
    </cofactor>
</comment>
<comment type="similarity">
    <text evidence="1">Belongs to the cytochrome P450 family.</text>
</comment>
<dbReference type="GO" id="GO:0051502">
    <property type="term" value="P:diterpene phytoalexin biosynthetic process"/>
    <property type="evidence" value="ECO:0007669"/>
    <property type="project" value="UniProtKB-ARBA"/>
</dbReference>
<dbReference type="GO" id="GO:0016709">
    <property type="term" value="F:oxidoreductase activity, acting on paired donors, with incorporation or reduction of molecular oxygen, NAD(P)H as one donor, and incorporation of one atom of oxygen"/>
    <property type="evidence" value="ECO:0007669"/>
    <property type="project" value="UniProtKB-ARBA"/>
</dbReference>
<dbReference type="GO" id="GO:0006952">
    <property type="term" value="P:defense response"/>
    <property type="evidence" value="ECO:0007669"/>
    <property type="project" value="UniProtKB-KW"/>
</dbReference>
<keyword evidence="8" id="KW-0349">Heme</keyword>
<evidence type="ECO:0000256" key="7">
    <source>
        <dbReference type="ARBA" id="ARBA00023004"/>
    </source>
</evidence>
<evidence type="ECO:0000256" key="3">
    <source>
        <dbReference type="ARBA" id="ARBA00022723"/>
    </source>
</evidence>
<dbReference type="GO" id="GO:0005506">
    <property type="term" value="F:iron ion binding"/>
    <property type="evidence" value="ECO:0007669"/>
    <property type="project" value="InterPro"/>
</dbReference>
<dbReference type="PANTHER" id="PTHR47950:SF48">
    <property type="entry name" value="CYTOCHROME P450 FAMILY PROTEIN, EXPRESSED"/>
    <property type="match status" value="1"/>
</dbReference>
<dbReference type="PRINTS" id="PR00385">
    <property type="entry name" value="P450"/>
</dbReference>
<dbReference type="FunFam" id="1.10.630.10:FF:000007">
    <property type="entry name" value="Cytochrome P450 76C4"/>
    <property type="match status" value="1"/>
</dbReference>
<reference evidence="9" key="3">
    <citation type="submission" date="2006-07" db="EMBL/GenBank/DDBJ databases">
        <authorList>
            <person name="Buell R."/>
        </authorList>
    </citation>
    <scope>NUCLEOTIDE SEQUENCE</scope>
</reference>
<reference evidence="9" key="2">
    <citation type="submission" date="2003-05" db="EMBL/GenBank/DDBJ databases">
        <authorList>
            <person name="Buell C.R."/>
            <person name="Wing R.A."/>
            <person name="McCombie W.R."/>
            <person name="Messing J."/>
            <person name="Yuan Q."/>
            <person name="Ouyang S."/>
        </authorList>
    </citation>
    <scope>NUCLEOTIDE SEQUENCE</scope>
</reference>
<keyword evidence="5" id="KW-0472">Membrane</keyword>
<dbReference type="AlphaFoldDB" id="Q33AR5"/>
<keyword evidence="4" id="KW-0611">Plant defense</keyword>
<evidence type="ECO:0000256" key="5">
    <source>
        <dbReference type="ARBA" id="ARBA00022989"/>
    </source>
</evidence>
<dbReference type="CDD" id="cd11073">
    <property type="entry name" value="CYP76-like"/>
    <property type="match status" value="1"/>
</dbReference>
<gene>
    <name evidence="9" type="ordered locus">LOC_Os10g08540</name>
</gene>
<dbReference type="InterPro" id="IPR002401">
    <property type="entry name" value="Cyt_P450_E_grp-I"/>
</dbReference>
<evidence type="ECO:0000256" key="6">
    <source>
        <dbReference type="ARBA" id="ARBA00023002"/>
    </source>
</evidence>
<keyword evidence="6" id="KW-0560">Oxidoreductase</keyword>
<dbReference type="PRINTS" id="PR00463">
    <property type="entry name" value="EP450I"/>
</dbReference>
<accession>Q33AR5</accession>
<dbReference type="InterPro" id="IPR017972">
    <property type="entry name" value="Cyt_P450_CS"/>
</dbReference>
<evidence type="ECO:0000256" key="8">
    <source>
        <dbReference type="PIRSR" id="PIRSR602401-1"/>
    </source>
</evidence>
<dbReference type="InterPro" id="IPR001128">
    <property type="entry name" value="Cyt_P450"/>
</dbReference>
<reference evidence="9" key="1">
    <citation type="journal article" date="2003" name="Science">
        <title>In-depth view of structure, activity, and evolution of rice chromosome 10.</title>
        <authorList>
            <consortium name="Rice Chromosome 10 Sequencing Consortium"/>
        </authorList>
    </citation>
    <scope>NUCLEOTIDE SEQUENCE [LARGE SCALE GENOMIC DNA]</scope>
</reference>
<dbReference type="Gene3D" id="1.10.630.10">
    <property type="entry name" value="Cytochrome P450"/>
    <property type="match status" value="2"/>
</dbReference>
<evidence type="ECO:0000256" key="1">
    <source>
        <dbReference type="ARBA" id="ARBA00010617"/>
    </source>
</evidence>
<feature type="binding site" description="axial binding residue" evidence="8">
    <location>
        <position position="778"/>
    </location>
    <ligand>
        <name>heme</name>
        <dbReference type="ChEBI" id="CHEBI:30413"/>
    </ligand>
    <ligandPart>
        <name>Fe</name>
        <dbReference type="ChEBI" id="CHEBI:18248"/>
    </ligandPart>
</feature>
<evidence type="ECO:0000313" key="9">
    <source>
        <dbReference type="EMBL" id="ABB46860.1"/>
    </source>
</evidence>